<organism evidence="2 3">
    <name type="scientific">Flagellimonas marina</name>
    <dbReference type="NCBI Taxonomy" id="1775168"/>
    <lineage>
        <taxon>Bacteria</taxon>
        <taxon>Pseudomonadati</taxon>
        <taxon>Bacteroidota</taxon>
        <taxon>Flavobacteriia</taxon>
        <taxon>Flavobacteriales</taxon>
        <taxon>Flavobacteriaceae</taxon>
        <taxon>Flagellimonas</taxon>
    </lineage>
</organism>
<dbReference type="Pfam" id="PF25917">
    <property type="entry name" value="BSH_RND"/>
    <property type="match status" value="1"/>
</dbReference>
<dbReference type="EMBL" id="JBHSCL010000007">
    <property type="protein sequence ID" value="MFC4221129.1"/>
    <property type="molecule type" value="Genomic_DNA"/>
</dbReference>
<feature type="domain" description="Multidrug resistance protein MdtA-like barrel-sandwich hybrid" evidence="1">
    <location>
        <begin position="67"/>
        <end position="215"/>
    </location>
</feature>
<accession>A0ABV8PLQ7</accession>
<proteinExistence type="predicted"/>
<dbReference type="RefSeq" id="WP_366587447.1">
    <property type="nucleotide sequence ID" value="NZ_JBHSCL010000007.1"/>
</dbReference>
<sequence>MRKILLSILGVVLILLSFFVAKQIIANKKRPQSQVQRSIKTVFVDSVQNTSVPIIIESNGNLVAKNRVELYSEVQGVLRSSSKPFKPGQLFKKGQSLLRLDDTEFYSSVKAQKSEFYNLLAATIPDLNLDFPEVAPKWRNYLNSLDVNKVLPELPEMSSDKENYFINGRGIVSSYYNIKNLENRLSKFQIRAPFDGILTQALVNEGTLVRNGQKLGEFIDPSTYELEVAITKTYGNLLEVGEPVELSNLEGTQKWNGTVVRVNGRVNPETQTVSAFVEVKAEDLKEGMYLKASVNAKEEENAIEVPRKLLLDDNEVFVVKDSILDVQKVTPIYFTEKNVILKGLQDGTALLAEPVPGAYPGMVIRIGDRSRRNANTPQNTALDQ</sequence>
<reference evidence="3" key="1">
    <citation type="journal article" date="2019" name="Int. J. Syst. Evol. Microbiol.">
        <title>The Global Catalogue of Microorganisms (GCM) 10K type strain sequencing project: providing services to taxonomists for standard genome sequencing and annotation.</title>
        <authorList>
            <consortium name="The Broad Institute Genomics Platform"/>
            <consortium name="The Broad Institute Genome Sequencing Center for Infectious Disease"/>
            <person name="Wu L."/>
            <person name="Ma J."/>
        </authorList>
    </citation>
    <scope>NUCLEOTIDE SEQUENCE [LARGE SCALE GENOMIC DNA]</scope>
    <source>
        <strain evidence="3">CGMCC 1.15774</strain>
    </source>
</reference>
<gene>
    <name evidence="2" type="ORF">ACFOWS_13330</name>
</gene>
<evidence type="ECO:0000313" key="2">
    <source>
        <dbReference type="EMBL" id="MFC4221129.1"/>
    </source>
</evidence>
<dbReference type="PANTHER" id="PTHR30469:SF15">
    <property type="entry name" value="HLYD FAMILY OF SECRETION PROTEINS"/>
    <property type="match status" value="1"/>
</dbReference>
<dbReference type="Gene3D" id="2.40.30.170">
    <property type="match status" value="1"/>
</dbReference>
<comment type="caution">
    <text evidence="2">The sequence shown here is derived from an EMBL/GenBank/DDBJ whole genome shotgun (WGS) entry which is preliminary data.</text>
</comment>
<evidence type="ECO:0000259" key="1">
    <source>
        <dbReference type="Pfam" id="PF25917"/>
    </source>
</evidence>
<dbReference type="Proteomes" id="UP001595841">
    <property type="component" value="Unassembled WGS sequence"/>
</dbReference>
<dbReference type="PANTHER" id="PTHR30469">
    <property type="entry name" value="MULTIDRUG RESISTANCE PROTEIN MDTA"/>
    <property type="match status" value="1"/>
</dbReference>
<dbReference type="SUPFAM" id="SSF111369">
    <property type="entry name" value="HlyD-like secretion proteins"/>
    <property type="match status" value="2"/>
</dbReference>
<protein>
    <submittedName>
        <fullName evidence="2">Efflux RND transporter periplasmic adaptor subunit</fullName>
    </submittedName>
</protein>
<dbReference type="Gene3D" id="1.10.287.470">
    <property type="entry name" value="Helix hairpin bin"/>
    <property type="match status" value="2"/>
</dbReference>
<name>A0ABV8PLQ7_9FLAO</name>
<dbReference type="InterPro" id="IPR058625">
    <property type="entry name" value="MdtA-like_BSH"/>
</dbReference>
<dbReference type="Gene3D" id="2.40.50.100">
    <property type="match status" value="2"/>
</dbReference>
<dbReference type="Gene3D" id="2.40.420.20">
    <property type="match status" value="1"/>
</dbReference>
<keyword evidence="3" id="KW-1185">Reference proteome</keyword>
<evidence type="ECO:0000313" key="3">
    <source>
        <dbReference type="Proteomes" id="UP001595841"/>
    </source>
</evidence>